<reference evidence="3 4" key="1">
    <citation type="submission" date="2019-06" db="EMBL/GenBank/DDBJ databases">
        <title>Sequencing the genomes of 1000 actinobacteria strains.</title>
        <authorList>
            <person name="Klenk H.-P."/>
        </authorList>
    </citation>
    <scope>NUCLEOTIDE SEQUENCE [LARGE SCALE GENOMIC DNA]</scope>
    <source>
        <strain evidence="3 4">DSM 45043</strain>
    </source>
</reference>
<dbReference type="InterPro" id="IPR018649">
    <property type="entry name" value="SHOCT"/>
</dbReference>
<sequence length="96" mass="10770">MLMTWATQVATQLSAGGWHERGDAPAFWPVFPIAFGLFWLAVLGIAFYFIRRRMNNAAAAADPTAGARSVLAERYARGEIDEDEYLARIATLRHRE</sequence>
<proteinExistence type="predicted"/>
<evidence type="ECO:0000256" key="1">
    <source>
        <dbReference type="SAM" id="Phobius"/>
    </source>
</evidence>
<dbReference type="Pfam" id="PF09851">
    <property type="entry name" value="SHOCT"/>
    <property type="match status" value="1"/>
</dbReference>
<keyword evidence="1" id="KW-0812">Transmembrane</keyword>
<accession>A0A543I9R2</accession>
<evidence type="ECO:0000259" key="2">
    <source>
        <dbReference type="Pfam" id="PF09851"/>
    </source>
</evidence>
<evidence type="ECO:0000313" key="3">
    <source>
        <dbReference type="EMBL" id="TQM67325.1"/>
    </source>
</evidence>
<gene>
    <name evidence="3" type="ORF">FHX41_0932</name>
</gene>
<comment type="caution">
    <text evidence="3">The sequence shown here is derived from an EMBL/GenBank/DDBJ whole genome shotgun (WGS) entry which is preliminary data.</text>
</comment>
<name>A0A543I9R2_9ACTN</name>
<dbReference type="Proteomes" id="UP000316706">
    <property type="component" value="Unassembled WGS sequence"/>
</dbReference>
<dbReference type="EMBL" id="VFPO01000001">
    <property type="protein sequence ID" value="TQM67325.1"/>
    <property type="molecule type" value="Genomic_DNA"/>
</dbReference>
<feature type="domain" description="SHOCT" evidence="2">
    <location>
        <begin position="70"/>
        <end position="92"/>
    </location>
</feature>
<evidence type="ECO:0000313" key="4">
    <source>
        <dbReference type="Proteomes" id="UP000316706"/>
    </source>
</evidence>
<dbReference type="RefSeq" id="WP_221635208.1">
    <property type="nucleotide sequence ID" value="NZ_VFPO01000001.1"/>
</dbReference>
<protein>
    <submittedName>
        <fullName evidence="3">Putative oligomerization/nucleic acid binding protein</fullName>
    </submittedName>
</protein>
<feature type="transmembrane region" description="Helical" evidence="1">
    <location>
        <begin position="26"/>
        <end position="50"/>
    </location>
</feature>
<keyword evidence="4" id="KW-1185">Reference proteome</keyword>
<organism evidence="3 4">
    <name type="scientific">Actinomadura hallensis</name>
    <dbReference type="NCBI Taxonomy" id="337895"/>
    <lineage>
        <taxon>Bacteria</taxon>
        <taxon>Bacillati</taxon>
        <taxon>Actinomycetota</taxon>
        <taxon>Actinomycetes</taxon>
        <taxon>Streptosporangiales</taxon>
        <taxon>Thermomonosporaceae</taxon>
        <taxon>Actinomadura</taxon>
    </lineage>
</organism>
<dbReference type="AlphaFoldDB" id="A0A543I9R2"/>
<keyword evidence="1" id="KW-0472">Membrane</keyword>
<keyword evidence="1" id="KW-1133">Transmembrane helix</keyword>